<feature type="non-terminal residue" evidence="1">
    <location>
        <position position="1"/>
    </location>
</feature>
<proteinExistence type="predicted"/>
<protein>
    <submittedName>
        <fullName evidence="1">Uncharacterized protein</fullName>
    </submittedName>
</protein>
<gene>
    <name evidence="1" type="ORF">CROQUDRAFT_51760</name>
</gene>
<sequence>PCTNLELKELMCKVNAASSAINDKQNNSPIQIKGASRLQSGDLLIHSHT</sequence>
<organism evidence="1 2">
    <name type="scientific">Cronartium quercuum f. sp. fusiforme G11</name>
    <dbReference type="NCBI Taxonomy" id="708437"/>
    <lineage>
        <taxon>Eukaryota</taxon>
        <taxon>Fungi</taxon>
        <taxon>Dikarya</taxon>
        <taxon>Basidiomycota</taxon>
        <taxon>Pucciniomycotina</taxon>
        <taxon>Pucciniomycetes</taxon>
        <taxon>Pucciniales</taxon>
        <taxon>Coleosporiaceae</taxon>
        <taxon>Cronartium</taxon>
    </lineage>
</organism>
<dbReference type="EMBL" id="MU167388">
    <property type="protein sequence ID" value="KAG0141391.1"/>
    <property type="molecule type" value="Genomic_DNA"/>
</dbReference>
<evidence type="ECO:0000313" key="2">
    <source>
        <dbReference type="Proteomes" id="UP000886653"/>
    </source>
</evidence>
<name>A0A9P6NCV4_9BASI</name>
<dbReference type="AlphaFoldDB" id="A0A9P6NCV4"/>
<dbReference type="Proteomes" id="UP000886653">
    <property type="component" value="Unassembled WGS sequence"/>
</dbReference>
<evidence type="ECO:0000313" key="1">
    <source>
        <dbReference type="EMBL" id="KAG0141391.1"/>
    </source>
</evidence>
<reference evidence="1" key="1">
    <citation type="submission" date="2013-11" db="EMBL/GenBank/DDBJ databases">
        <title>Genome sequence of the fusiform rust pathogen reveals effectors for host alternation and coevolution with pine.</title>
        <authorList>
            <consortium name="DOE Joint Genome Institute"/>
            <person name="Smith K."/>
            <person name="Pendleton A."/>
            <person name="Kubisiak T."/>
            <person name="Anderson C."/>
            <person name="Salamov A."/>
            <person name="Aerts A."/>
            <person name="Riley R."/>
            <person name="Clum A."/>
            <person name="Lindquist E."/>
            <person name="Ence D."/>
            <person name="Campbell M."/>
            <person name="Kronenberg Z."/>
            <person name="Feau N."/>
            <person name="Dhillon B."/>
            <person name="Hamelin R."/>
            <person name="Burleigh J."/>
            <person name="Smith J."/>
            <person name="Yandell M."/>
            <person name="Nelson C."/>
            <person name="Grigoriev I."/>
            <person name="Davis J."/>
        </authorList>
    </citation>
    <scope>NUCLEOTIDE SEQUENCE</scope>
    <source>
        <strain evidence="1">G11</strain>
    </source>
</reference>
<accession>A0A9P6NCV4</accession>
<keyword evidence="2" id="KW-1185">Reference proteome</keyword>
<comment type="caution">
    <text evidence="1">The sequence shown here is derived from an EMBL/GenBank/DDBJ whole genome shotgun (WGS) entry which is preliminary data.</text>
</comment>